<keyword evidence="12" id="KW-1185">Reference proteome</keyword>
<dbReference type="SMART" id="SM00474">
    <property type="entry name" value="35EXOc"/>
    <property type="match status" value="1"/>
</dbReference>
<dbReference type="GO" id="GO:0071036">
    <property type="term" value="P:nuclear polyadenylation-dependent snoRNA catabolic process"/>
    <property type="evidence" value="ECO:0007669"/>
    <property type="project" value="TreeGrafter"/>
</dbReference>
<dbReference type="InterPro" id="IPR010997">
    <property type="entry name" value="HRDC-like_sf"/>
</dbReference>
<evidence type="ECO:0000256" key="5">
    <source>
        <dbReference type="ARBA" id="ARBA00022835"/>
    </source>
</evidence>
<dbReference type="GO" id="GO:0000467">
    <property type="term" value="P:exonucleolytic trimming to generate mature 3'-end of 5.8S rRNA from tricistronic rRNA transcript (SSU-rRNA, 5.8S rRNA, LSU-rRNA)"/>
    <property type="evidence" value="ECO:0007669"/>
    <property type="project" value="InterPro"/>
</dbReference>
<dbReference type="CDD" id="cd06147">
    <property type="entry name" value="Rrp6p_like_exo"/>
    <property type="match status" value="1"/>
</dbReference>
<evidence type="ECO:0000256" key="9">
    <source>
        <dbReference type="SAM" id="MobiDB-lite"/>
    </source>
</evidence>
<feature type="region of interest" description="Disordered" evidence="9">
    <location>
        <begin position="421"/>
        <end position="450"/>
    </location>
</feature>
<dbReference type="FunCoup" id="A0A401GSS8">
    <property type="interactions" value="773"/>
</dbReference>
<dbReference type="PANTHER" id="PTHR12124">
    <property type="entry name" value="POLYMYOSITIS/SCLERODERMA AUTOANTIGEN-RELATED"/>
    <property type="match status" value="1"/>
</dbReference>
<feature type="region of interest" description="Disordered" evidence="9">
    <location>
        <begin position="747"/>
        <end position="846"/>
    </location>
</feature>
<dbReference type="PANTHER" id="PTHR12124:SF47">
    <property type="entry name" value="EXOSOME COMPONENT 10"/>
    <property type="match status" value="1"/>
</dbReference>
<evidence type="ECO:0000256" key="6">
    <source>
        <dbReference type="ARBA" id="ARBA00022839"/>
    </source>
</evidence>
<dbReference type="SMART" id="SM00341">
    <property type="entry name" value="HRDC"/>
    <property type="match status" value="1"/>
</dbReference>
<comment type="caution">
    <text evidence="11">The sequence shown here is derived from an EMBL/GenBank/DDBJ whole genome shotgun (WGS) entry which is preliminary data.</text>
</comment>
<dbReference type="Proteomes" id="UP000287166">
    <property type="component" value="Unassembled WGS sequence"/>
</dbReference>
<dbReference type="GO" id="GO:0005730">
    <property type="term" value="C:nucleolus"/>
    <property type="evidence" value="ECO:0007669"/>
    <property type="project" value="TreeGrafter"/>
</dbReference>
<dbReference type="Pfam" id="PF08066">
    <property type="entry name" value="PMC2NT"/>
    <property type="match status" value="1"/>
</dbReference>
<organism evidence="11 12">
    <name type="scientific">Sparassis crispa</name>
    <dbReference type="NCBI Taxonomy" id="139825"/>
    <lineage>
        <taxon>Eukaryota</taxon>
        <taxon>Fungi</taxon>
        <taxon>Dikarya</taxon>
        <taxon>Basidiomycota</taxon>
        <taxon>Agaricomycotina</taxon>
        <taxon>Agaricomycetes</taxon>
        <taxon>Polyporales</taxon>
        <taxon>Sparassidaceae</taxon>
        <taxon>Sparassis</taxon>
    </lineage>
</organism>
<evidence type="ECO:0000256" key="3">
    <source>
        <dbReference type="ARBA" id="ARBA00022722"/>
    </source>
</evidence>
<protein>
    <submittedName>
        <fullName evidence="11">Exosome complex exonuclease rrp6</fullName>
    </submittedName>
</protein>
<dbReference type="GO" id="GO:0000176">
    <property type="term" value="C:nuclear exosome (RNase complex)"/>
    <property type="evidence" value="ECO:0007669"/>
    <property type="project" value="InterPro"/>
</dbReference>
<keyword evidence="3" id="KW-0540">Nuclease</keyword>
<dbReference type="RefSeq" id="XP_027616179.1">
    <property type="nucleotide sequence ID" value="XM_027760378.1"/>
</dbReference>
<evidence type="ECO:0000313" key="11">
    <source>
        <dbReference type="EMBL" id="GBE85266.1"/>
    </source>
</evidence>
<dbReference type="InterPro" id="IPR012588">
    <property type="entry name" value="Exosome-assoc_fac_Rrp6_N"/>
</dbReference>
<dbReference type="AlphaFoldDB" id="A0A401GSS8"/>
<dbReference type="InterPro" id="IPR045092">
    <property type="entry name" value="Rrp6-like"/>
</dbReference>
<dbReference type="SUPFAM" id="SSF53098">
    <property type="entry name" value="Ribonuclease H-like"/>
    <property type="match status" value="1"/>
</dbReference>
<dbReference type="STRING" id="139825.A0A401GSS8"/>
<comment type="similarity">
    <text evidence="8">Belongs to the exosome component 10/RRP6 family.</text>
</comment>
<feature type="domain" description="HRDC" evidence="10">
    <location>
        <begin position="509"/>
        <end position="589"/>
    </location>
</feature>
<dbReference type="Gene3D" id="1.10.150.80">
    <property type="entry name" value="HRDC domain"/>
    <property type="match status" value="1"/>
</dbReference>
<dbReference type="Pfam" id="PF00570">
    <property type="entry name" value="HRDC"/>
    <property type="match status" value="1"/>
</dbReference>
<dbReference type="InterPro" id="IPR049559">
    <property type="entry name" value="Rrp6p-like_exo"/>
</dbReference>
<gene>
    <name evidence="11" type="ORF">SCP_0704530</name>
</gene>
<keyword evidence="2" id="KW-0698">rRNA processing</keyword>
<sequence>MADASSSSSTKLHPSGFNTYNTQLQSAALKATKCAVGIPSDLAFHRSIDRGFARDIDACSGRVLALTNRLLALASTADASADARRKGKAKLESTDDVVDNFHSLVIDSMDQLLERADICLDEYLGRSKPPAITVNSVQPTVQKTKRPNVPQGKLDPALQHASHIPKPQLRFKRKVDNSRHTIWRPTLAHKYNAQVPLGYSFGEEEGEGEDDSEITSLHPYRYEIKHIPYPSRMFSLSSPVKPRSFDETPFTWVETSESFNAMLDMLRGASEIAVDLEYHSYRTFGGFVCLMQLSTRDADWVVDTLAVREDMEALNEVFTDPKIVKVLHGADSDVVWLQQDFNLYVVNLFDTYHASKVLEFPRHNLATLLEMYCDFTADKRYQLADWRIRPLPQEMLHYARSDTHFLLYIYDNLRNALIDRAQSRSRSQSRAQSPSGFARPPGAATPSAPQNFIRTVLSRSEETALRVYTKESYNEESGSGPGGWDTLARKWNKGALVKEAGEPEGTGVQALQRRVYRCVHAWRDAVAREEDESTRYVLPNHYIFILAERPPADMAALLSVFHPVPPVIRRRTKELLDAIRDTVKAQLGNTGAANVTEQQQQASEVSPETVKTMQVNEAASNAVISSSSTSLWAKVLPPSAAALSSSLFGNTSNAIYKAEVSDLPPLRNNAMTESHFREVVARIHGALVIAPSALKLPITPQVDEESAVAEVEETSEMAVEIPFIPVSQRQPQPLREVLDHSIVVVGQSRTKKRKRDRGASGKEGEGAETPSANEEGKASAEGTPFDYNAVSNILDDASDLEPEEQGARKKKHRQGKGAAGHQYGNFPAPPKAHSQLKSGNQSRTFG</sequence>
<dbReference type="GO" id="GO:0003727">
    <property type="term" value="F:single-stranded RNA binding"/>
    <property type="evidence" value="ECO:0007669"/>
    <property type="project" value="TreeGrafter"/>
</dbReference>
<dbReference type="EMBL" id="BFAD01000007">
    <property type="protein sequence ID" value="GBE85266.1"/>
    <property type="molecule type" value="Genomic_DNA"/>
</dbReference>
<dbReference type="Gene3D" id="3.30.420.10">
    <property type="entry name" value="Ribonuclease H-like superfamily/Ribonuclease H"/>
    <property type="match status" value="1"/>
</dbReference>
<evidence type="ECO:0000256" key="1">
    <source>
        <dbReference type="ARBA" id="ARBA00004123"/>
    </source>
</evidence>
<dbReference type="GO" id="GO:0071044">
    <property type="term" value="P:histone mRNA catabolic process"/>
    <property type="evidence" value="ECO:0007669"/>
    <property type="project" value="TreeGrafter"/>
</dbReference>
<dbReference type="InterPro" id="IPR002562">
    <property type="entry name" value="3'-5'_exonuclease_dom"/>
</dbReference>
<feature type="compositionally biased region" description="Low complexity" evidence="9">
    <location>
        <begin position="424"/>
        <end position="433"/>
    </location>
</feature>
<dbReference type="GO" id="GO:0071039">
    <property type="term" value="P:nuclear polyadenylation-dependent CUT catabolic process"/>
    <property type="evidence" value="ECO:0007669"/>
    <property type="project" value="TreeGrafter"/>
</dbReference>
<dbReference type="InterPro" id="IPR012337">
    <property type="entry name" value="RNaseH-like_sf"/>
</dbReference>
<dbReference type="InterPro" id="IPR044876">
    <property type="entry name" value="HRDC_dom_sf"/>
</dbReference>
<comment type="subcellular location">
    <subcellularLocation>
        <location evidence="1">Nucleus</location>
    </subcellularLocation>
</comment>
<feature type="compositionally biased region" description="Polar residues" evidence="9">
    <location>
        <begin position="835"/>
        <end position="846"/>
    </location>
</feature>
<name>A0A401GSS8_9APHY</name>
<keyword evidence="4" id="KW-0378">Hydrolase</keyword>
<dbReference type="FunFam" id="1.10.150.80:FF:000001">
    <property type="entry name" value="Putative exosome component 10"/>
    <property type="match status" value="1"/>
</dbReference>
<evidence type="ECO:0000313" key="12">
    <source>
        <dbReference type="Proteomes" id="UP000287166"/>
    </source>
</evidence>
<dbReference type="FunFam" id="3.30.420.10:FF:000059">
    <property type="entry name" value="Exosome complex exonuclease Rrp6"/>
    <property type="match status" value="1"/>
</dbReference>
<dbReference type="PROSITE" id="PS50967">
    <property type="entry name" value="HRDC"/>
    <property type="match status" value="1"/>
</dbReference>
<evidence type="ECO:0000256" key="8">
    <source>
        <dbReference type="ARBA" id="ARBA00043957"/>
    </source>
</evidence>
<dbReference type="GeneID" id="38782183"/>
<dbReference type="GO" id="GO:0071037">
    <property type="term" value="P:nuclear polyadenylation-dependent snRNA catabolic process"/>
    <property type="evidence" value="ECO:0007669"/>
    <property type="project" value="TreeGrafter"/>
</dbReference>
<evidence type="ECO:0000259" key="10">
    <source>
        <dbReference type="PROSITE" id="PS50967"/>
    </source>
</evidence>
<dbReference type="GO" id="GO:0071038">
    <property type="term" value="P:TRAMP-dependent tRNA surveillance pathway"/>
    <property type="evidence" value="ECO:0007669"/>
    <property type="project" value="TreeGrafter"/>
</dbReference>
<dbReference type="InParanoid" id="A0A401GSS8"/>
<proteinExistence type="inferred from homology"/>
<keyword evidence="6 11" id="KW-0269">Exonuclease</keyword>
<reference evidence="11 12" key="1">
    <citation type="journal article" date="2018" name="Sci. Rep.">
        <title>Genome sequence of the cauliflower mushroom Sparassis crispa (Hanabiratake) and its association with beneficial usage.</title>
        <authorList>
            <person name="Kiyama R."/>
            <person name="Furutani Y."/>
            <person name="Kawaguchi K."/>
            <person name="Nakanishi T."/>
        </authorList>
    </citation>
    <scope>NUCLEOTIDE SEQUENCE [LARGE SCALE GENOMIC DNA]</scope>
</reference>
<evidence type="ECO:0000256" key="2">
    <source>
        <dbReference type="ARBA" id="ARBA00022552"/>
    </source>
</evidence>
<dbReference type="GO" id="GO:0000175">
    <property type="term" value="F:3'-5'-RNA exonuclease activity"/>
    <property type="evidence" value="ECO:0007669"/>
    <property type="project" value="InterPro"/>
</dbReference>
<dbReference type="InterPro" id="IPR036397">
    <property type="entry name" value="RNaseH_sf"/>
</dbReference>
<dbReference type="GO" id="GO:0071040">
    <property type="term" value="P:nuclear polyadenylation-dependent antisense transcript catabolic process"/>
    <property type="evidence" value="ECO:0007669"/>
    <property type="project" value="TreeGrafter"/>
</dbReference>
<accession>A0A401GSS8</accession>
<dbReference type="OrthoDB" id="2250022at2759"/>
<keyword evidence="7" id="KW-0539">Nucleus</keyword>
<dbReference type="SUPFAM" id="SSF47819">
    <property type="entry name" value="HRDC-like"/>
    <property type="match status" value="1"/>
</dbReference>
<dbReference type="InterPro" id="IPR002121">
    <property type="entry name" value="HRDC_dom"/>
</dbReference>
<dbReference type="GO" id="GO:0000166">
    <property type="term" value="F:nucleotide binding"/>
    <property type="evidence" value="ECO:0007669"/>
    <property type="project" value="InterPro"/>
</dbReference>
<dbReference type="GO" id="GO:0071035">
    <property type="term" value="P:nuclear polyadenylation-dependent rRNA catabolic process"/>
    <property type="evidence" value="ECO:0007669"/>
    <property type="project" value="TreeGrafter"/>
</dbReference>
<dbReference type="Pfam" id="PF01612">
    <property type="entry name" value="DNA_pol_A_exo1"/>
    <property type="match status" value="1"/>
</dbReference>
<dbReference type="GO" id="GO:0071051">
    <property type="term" value="P:poly(A)-dependent snoRNA 3'-end processing"/>
    <property type="evidence" value="ECO:0007669"/>
    <property type="project" value="TreeGrafter"/>
</dbReference>
<keyword evidence="5" id="KW-0271">Exosome</keyword>
<evidence type="ECO:0000256" key="4">
    <source>
        <dbReference type="ARBA" id="ARBA00022801"/>
    </source>
</evidence>
<evidence type="ECO:0000256" key="7">
    <source>
        <dbReference type="ARBA" id="ARBA00023242"/>
    </source>
</evidence>